<dbReference type="Pfam" id="PF04954">
    <property type="entry name" value="SIP"/>
    <property type="match status" value="1"/>
</dbReference>
<organism evidence="2 3">
    <name type="scientific">Amycolatopsis silviterrae</name>
    <dbReference type="NCBI Taxonomy" id="1656914"/>
    <lineage>
        <taxon>Bacteria</taxon>
        <taxon>Bacillati</taxon>
        <taxon>Actinomycetota</taxon>
        <taxon>Actinomycetes</taxon>
        <taxon>Pseudonocardiales</taxon>
        <taxon>Pseudonocardiaceae</taxon>
        <taxon>Amycolatopsis</taxon>
    </lineage>
</organism>
<dbReference type="CDD" id="cd06193">
    <property type="entry name" value="siderophore_interacting"/>
    <property type="match status" value="1"/>
</dbReference>
<dbReference type="Proteomes" id="UP001597483">
    <property type="component" value="Unassembled WGS sequence"/>
</dbReference>
<dbReference type="PANTHER" id="PTHR30157:SF0">
    <property type="entry name" value="NADPH-DEPENDENT FERRIC-CHELATE REDUCTASE"/>
    <property type="match status" value="1"/>
</dbReference>
<dbReference type="PANTHER" id="PTHR30157">
    <property type="entry name" value="FERRIC REDUCTASE, NADPH-DEPENDENT"/>
    <property type="match status" value="1"/>
</dbReference>
<accession>A0ABW5H897</accession>
<dbReference type="InterPro" id="IPR013113">
    <property type="entry name" value="SIP_FAD-bd"/>
</dbReference>
<keyword evidence="3" id="KW-1185">Reference proteome</keyword>
<dbReference type="InterPro" id="IPR039374">
    <property type="entry name" value="SIP_fam"/>
</dbReference>
<dbReference type="InterPro" id="IPR007037">
    <property type="entry name" value="SIP_rossman_dom"/>
</dbReference>
<dbReference type="Pfam" id="PF08021">
    <property type="entry name" value="FAD_binding_9"/>
    <property type="match status" value="1"/>
</dbReference>
<dbReference type="InterPro" id="IPR039261">
    <property type="entry name" value="FNR_nucleotide-bd"/>
</dbReference>
<dbReference type="InterPro" id="IPR017938">
    <property type="entry name" value="Riboflavin_synthase-like_b-brl"/>
</dbReference>
<dbReference type="Gene3D" id="3.40.50.80">
    <property type="entry name" value="Nucleotide-binding domain of ferredoxin-NADP reductase (FNR) module"/>
    <property type="match status" value="1"/>
</dbReference>
<gene>
    <name evidence="2" type="ORF">ACFSVL_18130</name>
</gene>
<dbReference type="PROSITE" id="PS51384">
    <property type="entry name" value="FAD_FR"/>
    <property type="match status" value="1"/>
</dbReference>
<dbReference type="RefSeq" id="WP_378305591.1">
    <property type="nucleotide sequence ID" value="NZ_JBHUKS010000012.1"/>
</dbReference>
<dbReference type="EMBL" id="JBHUKS010000012">
    <property type="protein sequence ID" value="MFD2469311.1"/>
    <property type="molecule type" value="Genomic_DNA"/>
</dbReference>
<proteinExistence type="predicted"/>
<reference evidence="3" key="1">
    <citation type="journal article" date="2019" name="Int. J. Syst. Evol. Microbiol.">
        <title>The Global Catalogue of Microorganisms (GCM) 10K type strain sequencing project: providing services to taxonomists for standard genome sequencing and annotation.</title>
        <authorList>
            <consortium name="The Broad Institute Genomics Platform"/>
            <consortium name="The Broad Institute Genome Sequencing Center for Infectious Disease"/>
            <person name="Wu L."/>
            <person name="Ma J."/>
        </authorList>
    </citation>
    <scope>NUCLEOTIDE SEQUENCE [LARGE SCALE GENOMIC DNA]</scope>
    <source>
        <strain evidence="3">CGMCC 4.7641</strain>
    </source>
</reference>
<sequence>MPTLPQRRTPESRRLLRTSVLRAERTSPHFVTLTVGGEDLEDFAPLGFDQWCRLFFPREGQPGLRLPTASSNRWLAQHMLMSAASRPWVRNYTIRASRPGEVDVEFAVHGDSGPASRFAENARPGDEIGILDEGITFLPPDGVRQLLLADESAIPAALAILESSPADLRATVLLEVGSRDDVRKVDAPLGADVQWLVREDDRLPGRLALDVLAQLDLSDPPGYTWVAGESGLATGARRFLTRERGVPKQAIAFQGYWKHGRASLG</sequence>
<comment type="caution">
    <text evidence="2">The sequence shown here is derived from an EMBL/GenBank/DDBJ whole genome shotgun (WGS) entry which is preliminary data.</text>
</comment>
<evidence type="ECO:0000313" key="2">
    <source>
        <dbReference type="EMBL" id="MFD2469311.1"/>
    </source>
</evidence>
<protein>
    <submittedName>
        <fullName evidence="2">Siderophore-interacting protein</fullName>
    </submittedName>
</protein>
<dbReference type="SUPFAM" id="SSF63380">
    <property type="entry name" value="Riboflavin synthase domain-like"/>
    <property type="match status" value="1"/>
</dbReference>
<name>A0ABW5H897_9PSEU</name>
<feature type="domain" description="FAD-binding FR-type" evidence="1">
    <location>
        <begin position="13"/>
        <end position="140"/>
    </location>
</feature>
<evidence type="ECO:0000259" key="1">
    <source>
        <dbReference type="PROSITE" id="PS51384"/>
    </source>
</evidence>
<dbReference type="InterPro" id="IPR017927">
    <property type="entry name" value="FAD-bd_FR_type"/>
</dbReference>
<dbReference type="Gene3D" id="2.40.30.10">
    <property type="entry name" value="Translation factors"/>
    <property type="match status" value="1"/>
</dbReference>
<evidence type="ECO:0000313" key="3">
    <source>
        <dbReference type="Proteomes" id="UP001597483"/>
    </source>
</evidence>